<evidence type="ECO:0000259" key="10">
    <source>
        <dbReference type="PROSITE" id="PS51074"/>
    </source>
</evidence>
<dbReference type="PANTHER" id="PTHR21454:SF49">
    <property type="entry name" value="RE24848P"/>
    <property type="match status" value="1"/>
</dbReference>
<dbReference type="InterPro" id="IPR044248">
    <property type="entry name" value="DPH3/4-like"/>
</dbReference>
<evidence type="ECO:0000256" key="2">
    <source>
        <dbReference type="ARBA" id="ARBA00004123"/>
    </source>
</evidence>
<evidence type="ECO:0000256" key="6">
    <source>
        <dbReference type="ARBA" id="ARBA00022723"/>
    </source>
</evidence>
<dbReference type="Gene3D" id="1.10.287.110">
    <property type="entry name" value="DnaJ domain"/>
    <property type="match status" value="1"/>
</dbReference>
<keyword evidence="12" id="KW-1185">Reference proteome</keyword>
<dbReference type="PROSITE" id="PS51074">
    <property type="entry name" value="DPH_MB"/>
    <property type="match status" value="1"/>
</dbReference>
<evidence type="ECO:0000256" key="5">
    <source>
        <dbReference type="ARBA" id="ARBA00021797"/>
    </source>
</evidence>
<evidence type="ECO:0000256" key="7">
    <source>
        <dbReference type="ARBA" id="ARBA00023004"/>
    </source>
</evidence>
<dbReference type="Proteomes" id="UP000613580">
    <property type="component" value="Unassembled WGS sequence"/>
</dbReference>
<dbReference type="GO" id="GO:0046872">
    <property type="term" value="F:metal ion binding"/>
    <property type="evidence" value="ECO:0007669"/>
    <property type="project" value="UniProtKB-KW"/>
</dbReference>
<dbReference type="GO" id="GO:0005737">
    <property type="term" value="C:cytoplasm"/>
    <property type="evidence" value="ECO:0007669"/>
    <property type="project" value="UniProtKB-SubCell"/>
</dbReference>
<gene>
    <name evidence="11" type="ORF">HMN09_01021900</name>
</gene>
<dbReference type="Gene3D" id="3.10.660.10">
    <property type="entry name" value="DPH Zinc finger"/>
    <property type="match status" value="1"/>
</dbReference>
<evidence type="ECO:0000256" key="1">
    <source>
        <dbReference type="ARBA" id="ARBA00003474"/>
    </source>
</evidence>
<dbReference type="AlphaFoldDB" id="A0A8H6SEP3"/>
<dbReference type="Pfam" id="PF00226">
    <property type="entry name" value="DnaJ"/>
    <property type="match status" value="1"/>
</dbReference>
<dbReference type="Pfam" id="PF05207">
    <property type="entry name" value="Zn_ribbon_CSL"/>
    <property type="match status" value="1"/>
</dbReference>
<dbReference type="EMBL" id="JACAZE010000015">
    <property type="protein sequence ID" value="KAF7298009.1"/>
    <property type="molecule type" value="Genomic_DNA"/>
</dbReference>
<accession>A0A8H6SEP3</accession>
<dbReference type="OrthoDB" id="445556at2759"/>
<dbReference type="UniPathway" id="UPA00559"/>
<dbReference type="SUPFAM" id="SSF46565">
    <property type="entry name" value="Chaperone J-domain"/>
    <property type="match status" value="1"/>
</dbReference>
<dbReference type="InterPro" id="IPR036869">
    <property type="entry name" value="J_dom_sf"/>
</dbReference>
<comment type="subcellular location">
    <subcellularLocation>
        <location evidence="3">Cytoplasm</location>
    </subcellularLocation>
    <subcellularLocation>
        <location evidence="2">Nucleus</location>
    </subcellularLocation>
</comment>
<evidence type="ECO:0000313" key="11">
    <source>
        <dbReference type="EMBL" id="KAF7298009.1"/>
    </source>
</evidence>
<dbReference type="SMART" id="SM00271">
    <property type="entry name" value="DnaJ"/>
    <property type="match status" value="1"/>
</dbReference>
<evidence type="ECO:0000259" key="9">
    <source>
        <dbReference type="PROSITE" id="PS50076"/>
    </source>
</evidence>
<protein>
    <recommendedName>
        <fullName evidence="5">Diphthamide biosynthesis protein 4</fullName>
    </recommendedName>
</protein>
<evidence type="ECO:0000256" key="4">
    <source>
        <dbReference type="ARBA" id="ARBA00006169"/>
    </source>
</evidence>
<dbReference type="SUPFAM" id="SSF144217">
    <property type="entry name" value="CSL zinc finger"/>
    <property type="match status" value="1"/>
</dbReference>
<dbReference type="GO" id="GO:0005634">
    <property type="term" value="C:nucleus"/>
    <property type="evidence" value="ECO:0007669"/>
    <property type="project" value="UniProtKB-SubCell"/>
</dbReference>
<dbReference type="GO" id="GO:0017183">
    <property type="term" value="P:protein histidyl modification to diphthamide"/>
    <property type="evidence" value="ECO:0007669"/>
    <property type="project" value="UniProtKB-UniPathway"/>
</dbReference>
<comment type="function">
    <text evidence="1">Required for the first step of diphthamide biosynthesis, the transfer of 3-amino-3-carboxypropyl from S-adenosyl-L-methionine to a histidine residue. Diphthamide is a post-translational modification of histidine which occurs in elongation factor 2.</text>
</comment>
<evidence type="ECO:0000256" key="8">
    <source>
        <dbReference type="ARBA" id="ARBA00023242"/>
    </source>
</evidence>
<evidence type="ECO:0000256" key="3">
    <source>
        <dbReference type="ARBA" id="ARBA00004496"/>
    </source>
</evidence>
<dbReference type="InterPro" id="IPR001623">
    <property type="entry name" value="DnaJ_domain"/>
</dbReference>
<dbReference type="CDD" id="cd06257">
    <property type="entry name" value="DnaJ"/>
    <property type="match status" value="1"/>
</dbReference>
<comment type="similarity">
    <text evidence="4">Belongs to the DPH4 family.</text>
</comment>
<proteinExistence type="inferred from homology"/>
<sequence length="126" mass="13744">MDPYVLLDVRTDATQAEIKAAYHRALLAAHPDKNITSTIDIAALKEAYRVLSSPELLKNAKTGPRPAQIVSLSDFTELPAGDVWEHPCRCGANYCISASDMDAGRHLVPCASCSEVVWVGYEIVEE</sequence>
<feature type="domain" description="DPH-type MB" evidence="10">
    <location>
        <begin position="66"/>
        <end position="122"/>
    </location>
</feature>
<dbReference type="PROSITE" id="PS50076">
    <property type="entry name" value="DNAJ_2"/>
    <property type="match status" value="1"/>
</dbReference>
<name>A0A8H6SEP3_MYCCL</name>
<comment type="caution">
    <text evidence="11">The sequence shown here is derived from an EMBL/GenBank/DDBJ whole genome shotgun (WGS) entry which is preliminary data.</text>
</comment>
<organism evidence="11 12">
    <name type="scientific">Mycena chlorophos</name>
    <name type="common">Agaric fungus</name>
    <name type="synonym">Agaricus chlorophos</name>
    <dbReference type="NCBI Taxonomy" id="658473"/>
    <lineage>
        <taxon>Eukaryota</taxon>
        <taxon>Fungi</taxon>
        <taxon>Dikarya</taxon>
        <taxon>Basidiomycota</taxon>
        <taxon>Agaricomycotina</taxon>
        <taxon>Agaricomycetes</taxon>
        <taxon>Agaricomycetidae</taxon>
        <taxon>Agaricales</taxon>
        <taxon>Marasmiineae</taxon>
        <taxon>Mycenaceae</taxon>
        <taxon>Mycena</taxon>
    </lineage>
</organism>
<dbReference type="PANTHER" id="PTHR21454">
    <property type="entry name" value="DPH3 HOMOLOG-RELATED"/>
    <property type="match status" value="1"/>
</dbReference>
<reference evidence="11" key="1">
    <citation type="submission" date="2020-05" db="EMBL/GenBank/DDBJ databases">
        <title>Mycena genomes resolve the evolution of fungal bioluminescence.</title>
        <authorList>
            <person name="Tsai I.J."/>
        </authorList>
    </citation>
    <scope>NUCLEOTIDE SEQUENCE</scope>
    <source>
        <strain evidence="11">110903Hualien_Pintung</strain>
    </source>
</reference>
<feature type="domain" description="J" evidence="9">
    <location>
        <begin position="2"/>
        <end position="56"/>
    </location>
</feature>
<evidence type="ECO:0000313" key="12">
    <source>
        <dbReference type="Proteomes" id="UP000613580"/>
    </source>
</evidence>
<dbReference type="InterPro" id="IPR036671">
    <property type="entry name" value="DPH_MB_sf"/>
</dbReference>
<keyword evidence="8" id="KW-0539">Nucleus</keyword>
<keyword evidence="6" id="KW-0479">Metal-binding</keyword>
<dbReference type="InterPro" id="IPR007872">
    <property type="entry name" value="DPH_MB_dom"/>
</dbReference>
<keyword evidence="7" id="KW-0408">Iron</keyword>